<evidence type="ECO:0000313" key="8">
    <source>
        <dbReference type="EMBL" id="NYH80757.1"/>
    </source>
</evidence>
<accession>A0A852ZDG9</accession>
<name>A0A852ZDG9_9ACTN</name>
<comment type="caution">
    <text evidence="8">The sequence shown here is derived from an EMBL/GenBank/DDBJ whole genome shotgun (WGS) entry which is preliminary data.</text>
</comment>
<protein>
    <submittedName>
        <fullName evidence="8">Cell division protein FtsW (Lipid II flippase)</fullName>
    </submittedName>
</protein>
<evidence type="ECO:0000256" key="6">
    <source>
        <dbReference type="SAM" id="MobiDB-lite"/>
    </source>
</evidence>
<dbReference type="GO" id="GO:0051301">
    <property type="term" value="P:cell division"/>
    <property type="evidence" value="ECO:0007669"/>
    <property type="project" value="UniProtKB-KW"/>
</dbReference>
<dbReference type="Pfam" id="PF01098">
    <property type="entry name" value="FTSW_RODA_SPOVE"/>
    <property type="match status" value="1"/>
</dbReference>
<evidence type="ECO:0000256" key="1">
    <source>
        <dbReference type="ARBA" id="ARBA00004141"/>
    </source>
</evidence>
<feature type="region of interest" description="Disordered" evidence="6">
    <location>
        <begin position="458"/>
        <end position="487"/>
    </location>
</feature>
<keyword evidence="8" id="KW-0131">Cell cycle</keyword>
<dbReference type="RefSeq" id="WP_179537079.1">
    <property type="nucleotide sequence ID" value="NZ_JACBYW010000009.1"/>
</dbReference>
<keyword evidence="9" id="KW-1185">Reference proteome</keyword>
<proteinExistence type="predicted"/>
<feature type="transmembrane region" description="Helical" evidence="7">
    <location>
        <begin position="202"/>
        <end position="219"/>
    </location>
</feature>
<dbReference type="PANTHER" id="PTHR30474:SF3">
    <property type="entry name" value="PEPTIDOGLYCAN GLYCOSYLTRANSFERASE RODA"/>
    <property type="match status" value="1"/>
</dbReference>
<evidence type="ECO:0000256" key="7">
    <source>
        <dbReference type="SAM" id="Phobius"/>
    </source>
</evidence>
<keyword evidence="8" id="KW-0132">Cell division</keyword>
<dbReference type="Proteomes" id="UP000548304">
    <property type="component" value="Unassembled WGS sequence"/>
</dbReference>
<dbReference type="GO" id="GO:0008360">
    <property type="term" value="P:regulation of cell shape"/>
    <property type="evidence" value="ECO:0007669"/>
    <property type="project" value="UniProtKB-KW"/>
</dbReference>
<feature type="transmembrane region" description="Helical" evidence="7">
    <location>
        <begin position="160"/>
        <end position="182"/>
    </location>
</feature>
<organism evidence="8 9">
    <name type="scientific">Actinopolyspora biskrensis</name>
    <dbReference type="NCBI Taxonomy" id="1470178"/>
    <lineage>
        <taxon>Bacteria</taxon>
        <taxon>Bacillati</taxon>
        <taxon>Actinomycetota</taxon>
        <taxon>Actinomycetes</taxon>
        <taxon>Actinopolysporales</taxon>
        <taxon>Actinopolysporaceae</taxon>
        <taxon>Actinopolyspora</taxon>
    </lineage>
</organism>
<feature type="transmembrane region" description="Helical" evidence="7">
    <location>
        <begin position="263"/>
        <end position="280"/>
    </location>
</feature>
<reference evidence="8 9" key="1">
    <citation type="submission" date="2020-07" db="EMBL/GenBank/DDBJ databases">
        <title>Genomic Encyclopedia of Type Strains, Phase III (KMG-III): the genomes of soil and plant-associated and newly described type strains.</title>
        <authorList>
            <person name="Whitman W."/>
        </authorList>
    </citation>
    <scope>NUCLEOTIDE SEQUENCE [LARGE SCALE GENOMIC DNA]</scope>
    <source>
        <strain evidence="8 9">CECT 8576</strain>
    </source>
</reference>
<keyword evidence="3" id="KW-0133">Cell shape</keyword>
<dbReference type="AlphaFoldDB" id="A0A852ZDG9"/>
<feature type="transmembrane region" description="Helical" evidence="7">
    <location>
        <begin position="35"/>
        <end position="52"/>
    </location>
</feature>
<feature type="transmembrane region" description="Helical" evidence="7">
    <location>
        <begin position="64"/>
        <end position="82"/>
    </location>
</feature>
<evidence type="ECO:0000256" key="3">
    <source>
        <dbReference type="ARBA" id="ARBA00022960"/>
    </source>
</evidence>
<feature type="compositionally biased region" description="Polar residues" evidence="6">
    <location>
        <begin position="9"/>
        <end position="24"/>
    </location>
</feature>
<feature type="transmembrane region" description="Helical" evidence="7">
    <location>
        <begin position="89"/>
        <end position="108"/>
    </location>
</feature>
<evidence type="ECO:0000256" key="5">
    <source>
        <dbReference type="ARBA" id="ARBA00023136"/>
    </source>
</evidence>
<dbReference type="GO" id="GO:0005886">
    <property type="term" value="C:plasma membrane"/>
    <property type="evidence" value="ECO:0007669"/>
    <property type="project" value="TreeGrafter"/>
</dbReference>
<feature type="compositionally biased region" description="Basic and acidic residues" evidence="6">
    <location>
        <begin position="478"/>
        <end position="487"/>
    </location>
</feature>
<dbReference type="EMBL" id="JACBYW010000009">
    <property type="protein sequence ID" value="NYH80757.1"/>
    <property type="molecule type" value="Genomic_DNA"/>
</dbReference>
<sequence length="487" mass="51516">MARTETDPDNPSTSGSGAQEATNPPRTPNRRGIELVMLGFVAVIVTSALALISINQESQPGTQVLYYGLAFLALFGLTHLAVRRWAPYGDPLILPLVAFLNGFGLVLIHRVDIGDAAAAERAGETANAAAPSQVLYTAIGLVLFVLLIKIVSDHRTLAKYAYTCGLAGLVALALPAVLPGFIAPTKNGAKLWISIGSLSFQPAEFAKILLLVFFAAFLVSKRELFTTAGRRFLGIDFPRARDLAPVLVAWAASIGIVVLERDLGTSLLFFGIVLVMIYIATERAVWIAIGLSLFALGCAVAYPLFGHLQERVDAWLNPLTSDSGYQLRKALFGMAEGGIGGSGLGGGRPAIVPYAKSDFILSTAAEELGLLGLAVFLMVYLLLTARGLRVALAARDSFGKLLAGGLSFAISFQVFVVAGGVTGLIPLTGLTTPFLAAGGSSLVGNYVLVALLLRISDSSRRPQQPSRPQPKQPPIAEAHTELVERPR</sequence>
<evidence type="ECO:0000256" key="4">
    <source>
        <dbReference type="ARBA" id="ARBA00022989"/>
    </source>
</evidence>
<evidence type="ECO:0000313" key="9">
    <source>
        <dbReference type="Proteomes" id="UP000548304"/>
    </source>
</evidence>
<feature type="region of interest" description="Disordered" evidence="6">
    <location>
        <begin position="1"/>
        <end position="30"/>
    </location>
</feature>
<dbReference type="InterPro" id="IPR001182">
    <property type="entry name" value="FtsW/RodA"/>
</dbReference>
<feature type="transmembrane region" description="Helical" evidence="7">
    <location>
        <begin position="401"/>
        <end position="427"/>
    </location>
</feature>
<feature type="transmembrane region" description="Helical" evidence="7">
    <location>
        <begin position="433"/>
        <end position="453"/>
    </location>
</feature>
<keyword evidence="2 7" id="KW-0812">Transmembrane</keyword>
<dbReference type="GO" id="GO:0015648">
    <property type="term" value="F:lipid-linked peptidoglycan transporter activity"/>
    <property type="evidence" value="ECO:0007669"/>
    <property type="project" value="TreeGrafter"/>
</dbReference>
<feature type="transmembrane region" description="Helical" evidence="7">
    <location>
        <begin position="285"/>
        <end position="305"/>
    </location>
</feature>
<feature type="transmembrane region" description="Helical" evidence="7">
    <location>
        <begin position="240"/>
        <end position="257"/>
    </location>
</feature>
<evidence type="ECO:0000256" key="2">
    <source>
        <dbReference type="ARBA" id="ARBA00022692"/>
    </source>
</evidence>
<dbReference type="PANTHER" id="PTHR30474">
    <property type="entry name" value="CELL CYCLE PROTEIN"/>
    <property type="match status" value="1"/>
</dbReference>
<keyword evidence="4 7" id="KW-1133">Transmembrane helix</keyword>
<dbReference type="GO" id="GO:0032153">
    <property type="term" value="C:cell division site"/>
    <property type="evidence" value="ECO:0007669"/>
    <property type="project" value="TreeGrafter"/>
</dbReference>
<keyword evidence="5 7" id="KW-0472">Membrane</keyword>
<gene>
    <name evidence="8" type="ORF">FHR84_004125</name>
</gene>
<feature type="transmembrane region" description="Helical" evidence="7">
    <location>
        <begin position="128"/>
        <end position="148"/>
    </location>
</feature>
<feature type="transmembrane region" description="Helical" evidence="7">
    <location>
        <begin position="368"/>
        <end position="389"/>
    </location>
</feature>
<comment type="subcellular location">
    <subcellularLocation>
        <location evidence="1">Membrane</location>
        <topology evidence="1">Multi-pass membrane protein</topology>
    </subcellularLocation>
</comment>